<dbReference type="AlphaFoldDB" id="H0HVP5"/>
<dbReference type="Pfam" id="PF07087">
    <property type="entry name" value="DUF1353"/>
    <property type="match status" value="1"/>
</dbReference>
<proteinExistence type="predicted"/>
<name>H0HVP5_9HYPH</name>
<accession>H0HVP5</accession>
<reference evidence="1 2" key="1">
    <citation type="journal article" date="2012" name="J. Bacteriol.">
        <title>Draft Genome Sequence of Mesorhizobium alhagi CCNWXJ12-2T, a Novel Salt-Resistant Species Isolated from the Desert of Northwestern China.</title>
        <authorList>
            <person name="Zhou M."/>
            <person name="Chen W."/>
            <person name="Chen H."/>
            <person name="Wei G."/>
        </authorList>
    </citation>
    <scope>NUCLEOTIDE SEQUENCE [LARGE SCALE GENOMIC DNA]</scope>
    <source>
        <strain evidence="1 2">CCNWXJ12-2</strain>
    </source>
</reference>
<evidence type="ECO:0000313" key="2">
    <source>
        <dbReference type="Proteomes" id="UP000003250"/>
    </source>
</evidence>
<gene>
    <name evidence="1" type="ORF">MAXJ12_21264</name>
</gene>
<dbReference type="Proteomes" id="UP000003250">
    <property type="component" value="Unassembled WGS sequence"/>
</dbReference>
<evidence type="ECO:0000313" key="1">
    <source>
        <dbReference type="EMBL" id="EHK55206.1"/>
    </source>
</evidence>
<dbReference type="EMBL" id="AHAM01000174">
    <property type="protein sequence ID" value="EHK55206.1"/>
    <property type="molecule type" value="Genomic_DNA"/>
</dbReference>
<evidence type="ECO:0008006" key="3">
    <source>
        <dbReference type="Google" id="ProtNLM"/>
    </source>
</evidence>
<keyword evidence="2" id="KW-1185">Reference proteome</keyword>
<dbReference type="InterPro" id="IPR010767">
    <property type="entry name" value="Phage_CGC-2007_Cje0229"/>
</dbReference>
<protein>
    <recommendedName>
        <fullName evidence="3">DUF1353 domain-containing protein</fullName>
    </recommendedName>
</protein>
<sequence>MEDRFMPVRFIGTVSVSWLTQPGADRDVKLEQDFGFKDASGLVWTAKKNAVVNGASIPQIFWSTFGSPFIGDYRRASVLHDYYCEVRTRSSAATHRMFYEACLAGGVGPLKAKTMYTMVKTFGPSWSVVAESIVVNGQTVIKEGGTLTFSRTMPQTEFSDVIQWIEAENPPIEEIDAEIARRSTIVPFLPISELGIAVE</sequence>
<organism evidence="1 2">
    <name type="scientific">Mesorhizobium alhagi CCNWXJ12-2</name>
    <dbReference type="NCBI Taxonomy" id="1107882"/>
    <lineage>
        <taxon>Bacteria</taxon>
        <taxon>Pseudomonadati</taxon>
        <taxon>Pseudomonadota</taxon>
        <taxon>Alphaproteobacteria</taxon>
        <taxon>Hyphomicrobiales</taxon>
        <taxon>Phyllobacteriaceae</taxon>
        <taxon>Allomesorhizobium</taxon>
    </lineage>
</organism>
<dbReference type="PATRIC" id="fig|1107882.3.peg.4153"/>